<organism evidence="2 3">
    <name type="scientific">Microlunatus capsulatus</name>
    <dbReference type="NCBI Taxonomy" id="99117"/>
    <lineage>
        <taxon>Bacteria</taxon>
        <taxon>Bacillati</taxon>
        <taxon>Actinomycetota</taxon>
        <taxon>Actinomycetes</taxon>
        <taxon>Propionibacteriales</taxon>
        <taxon>Propionibacteriaceae</taxon>
        <taxon>Microlunatus</taxon>
    </lineage>
</organism>
<evidence type="ECO:0000313" key="3">
    <source>
        <dbReference type="Proteomes" id="UP000758168"/>
    </source>
</evidence>
<dbReference type="InterPro" id="IPR011256">
    <property type="entry name" value="Reg_factor_effector_dom_sf"/>
</dbReference>
<dbReference type="EMBL" id="JAGIOB010000001">
    <property type="protein sequence ID" value="MBP2418156.1"/>
    <property type="molecule type" value="Genomic_DNA"/>
</dbReference>
<dbReference type="RefSeq" id="WP_210057447.1">
    <property type="nucleotide sequence ID" value="NZ_BAAAMH010000010.1"/>
</dbReference>
<comment type="caution">
    <text evidence="2">The sequence shown here is derived from an EMBL/GenBank/DDBJ whole genome shotgun (WGS) entry which is preliminary data.</text>
</comment>
<protein>
    <recommendedName>
        <fullName evidence="1">GyrI-like small molecule binding domain-containing protein</fullName>
    </recommendedName>
</protein>
<evidence type="ECO:0000259" key="1">
    <source>
        <dbReference type="Pfam" id="PF06445"/>
    </source>
</evidence>
<dbReference type="Pfam" id="PF06445">
    <property type="entry name" value="GyrI-like"/>
    <property type="match status" value="1"/>
</dbReference>
<dbReference type="InterPro" id="IPR029442">
    <property type="entry name" value="GyrI-like"/>
</dbReference>
<dbReference type="SUPFAM" id="SSF55136">
    <property type="entry name" value="Probable bacterial effector-binding domain"/>
    <property type="match status" value="1"/>
</dbReference>
<feature type="domain" description="GyrI-like small molecule binding" evidence="1">
    <location>
        <begin position="13"/>
        <end position="127"/>
    </location>
</feature>
<evidence type="ECO:0000313" key="2">
    <source>
        <dbReference type="EMBL" id="MBP2418156.1"/>
    </source>
</evidence>
<accession>A0ABS4ZAT5</accession>
<dbReference type="Gene3D" id="3.20.80.10">
    <property type="entry name" value="Regulatory factor, effector binding domain"/>
    <property type="match status" value="1"/>
</dbReference>
<dbReference type="Proteomes" id="UP000758168">
    <property type="component" value="Unassembled WGS sequence"/>
</dbReference>
<name>A0ABS4ZAT5_9ACTN</name>
<keyword evidence="3" id="KW-1185">Reference proteome</keyword>
<gene>
    <name evidence="2" type="ORF">JOF54_003078</name>
</gene>
<proteinExistence type="predicted"/>
<reference evidence="2 3" key="1">
    <citation type="submission" date="2021-03" db="EMBL/GenBank/DDBJ databases">
        <title>Sequencing the genomes of 1000 actinobacteria strains.</title>
        <authorList>
            <person name="Klenk H.-P."/>
        </authorList>
    </citation>
    <scope>NUCLEOTIDE SEQUENCE [LARGE SCALE GENOMIC DNA]</scope>
    <source>
        <strain evidence="2 3">DSM 12936</strain>
    </source>
</reference>
<sequence length="170" mass="18649">MEQTRTPESVFAVVEEGPQPYVAVTGEVTMETIPALADRFGEVEGWLAGQGVEPAGPPFFRYRVIDMDRRLVMEAGVPTADVLDGEGEVRPGVLPAGRYVTTTYVGHPADLVRVTGELLAWTAAQGLAFDVRPGEDGEVWGSRLEWMETDPAVEPDMSRWQTRLAFRLDG</sequence>